<name>A0A3B7QXG8_9BACT</name>
<dbReference type="KEGG" id="hyh:D3Y59_02020"/>
<dbReference type="NCBIfam" id="TIGR04183">
    <property type="entry name" value="Por_Secre_tail"/>
    <property type="match status" value="1"/>
</dbReference>
<keyword evidence="1" id="KW-0732">Signal</keyword>
<organism evidence="3 4">
    <name type="scientific">Hymenobacter oligotrophus</name>
    <dbReference type="NCBI Taxonomy" id="2319843"/>
    <lineage>
        <taxon>Bacteria</taxon>
        <taxon>Pseudomonadati</taxon>
        <taxon>Bacteroidota</taxon>
        <taxon>Cytophagia</taxon>
        <taxon>Cytophagales</taxon>
        <taxon>Hymenobacteraceae</taxon>
        <taxon>Hymenobacter</taxon>
    </lineage>
</organism>
<evidence type="ECO:0000313" key="3">
    <source>
        <dbReference type="EMBL" id="AYA35933.1"/>
    </source>
</evidence>
<gene>
    <name evidence="3" type="ORF">D3Y59_02020</name>
</gene>
<dbReference type="Pfam" id="PF18962">
    <property type="entry name" value="Por_Secre_tail"/>
    <property type="match status" value="1"/>
</dbReference>
<evidence type="ECO:0000259" key="2">
    <source>
        <dbReference type="Pfam" id="PF18962"/>
    </source>
</evidence>
<sequence>MKNAYLRATRRASSWQFCALLFMLLSVSFASLAQTITLTPSQAGDPQDFGSVTVGQTSTPKEYVVTGSNLLDDVSVAIPTRFEASLNANGPFSGNTISFSPDGSGNVTGTIYVRFRPTTAGVTNRTLFANTVDQDGEVVASSPAIRLTGTGVASSPTINVSPTALGFGTQTINTTSAPQTITITGLSLTDRITVTAPTGFLVGNNGTYAATTTLPAAGGSVDVVFNPTAVQNYVDVVTFSSTGAANKTVSVSGTGEFPAPVLNVSPTSLNFGTIDQGSNSPVQSIQVSGDFLSTDGTGSVSVSAPSGFLIRTGTNNFGPGPIALPLVNGSLAQTTVDVIFAPNTSGSFSGNISFVAPRITRNVAVQGQANAVTTPTITVNPDNLEFNTVSNSGSGQTLSFTVRAINLDEPLVLTGSANNIVFRDATAGGGFVSGTLSINPDADKSLVRVIEVRLVGPFNGAPSFSGTITASSKDAASRTVTVTASPVLAGNSVINVSGDLAQFSTVPGVPSATQTYTVEGSNLLQAVTVQAPPFFQISKTADFTSLNGATGNSLQFAPDRGNDLLTKTIYIRYLPPNARDDAESILHSSDPAQGVAKPVTGTSQPTIFLANAFSEVRQVVINTTSTPQRITLRAERVRRNITFSTTVEPNTFNPSNTQQFEFSLTGAEGSYQNSLTVSPDATTFSVNQEIFVRYKPTYLGSALGQLRYQSDDFVTSNQQFFQNNGLLSGRSIDTQPTKEATVQDNTLRVTRSGSTATVEFLLPPNYVAEGYGEGRLIVASENAALPPTNQPVDGTSYQTGNQRYGEGPQLAPGYFSVYAGPNSQAIIENLDPTKDYYFYIFEFNNVFRLGNTDFAVQTAENYKTPTVPDPIIGIRLPGQPQPPLPVELVSFDAKLHNAKVYLNWATAQEKNNRGFEVERSQNGTEFASIGFKAGHGNSARRHEYSLVDEQPLAGVSYYRLKQIDNDGTVNYSPVLTVKNGRVADVAVYPNPVEDALNVRLSHGGTDADVVISDLLGRTVMSGKLSANGTFNTSNLKPGNYIVTISNGVEKVTRKVTKR</sequence>
<dbReference type="OrthoDB" id="1443240at2"/>
<evidence type="ECO:0000313" key="4">
    <source>
        <dbReference type="Proteomes" id="UP000262802"/>
    </source>
</evidence>
<dbReference type="EMBL" id="CP032317">
    <property type="protein sequence ID" value="AYA35933.1"/>
    <property type="molecule type" value="Genomic_DNA"/>
</dbReference>
<accession>A0A3B7QXG8</accession>
<feature type="chain" id="PRO_5017767790" evidence="1">
    <location>
        <begin position="34"/>
        <end position="1058"/>
    </location>
</feature>
<reference evidence="3 4" key="1">
    <citation type="submission" date="2018-09" db="EMBL/GenBank/DDBJ databases">
        <title>Hymenobacter medium sp. nov., isolated from R2A medium.</title>
        <authorList>
            <person name="Yingchao G."/>
        </authorList>
    </citation>
    <scope>NUCLEOTIDE SEQUENCE [LARGE SCALE GENOMIC DNA]</scope>
    <source>
        <strain evidence="4">sh-6</strain>
    </source>
</reference>
<dbReference type="InterPro" id="IPR026444">
    <property type="entry name" value="Secre_tail"/>
</dbReference>
<keyword evidence="4" id="KW-1185">Reference proteome</keyword>
<feature type="signal peptide" evidence="1">
    <location>
        <begin position="1"/>
        <end position="33"/>
    </location>
</feature>
<dbReference type="AlphaFoldDB" id="A0A3B7QXG8"/>
<evidence type="ECO:0000256" key="1">
    <source>
        <dbReference type="SAM" id="SignalP"/>
    </source>
</evidence>
<protein>
    <submittedName>
        <fullName evidence="3">T9SS C-terminal target domain-containing protein</fullName>
    </submittedName>
</protein>
<proteinExistence type="predicted"/>
<dbReference type="Proteomes" id="UP000262802">
    <property type="component" value="Chromosome"/>
</dbReference>
<feature type="domain" description="Secretion system C-terminal sorting" evidence="2">
    <location>
        <begin position="987"/>
        <end position="1055"/>
    </location>
</feature>